<evidence type="ECO:0000256" key="1">
    <source>
        <dbReference type="SAM" id="Phobius"/>
    </source>
</evidence>
<dbReference type="Proteomes" id="UP000178774">
    <property type="component" value="Unassembled WGS sequence"/>
</dbReference>
<evidence type="ECO:0008006" key="4">
    <source>
        <dbReference type="Google" id="ProtNLM"/>
    </source>
</evidence>
<evidence type="ECO:0000313" key="3">
    <source>
        <dbReference type="Proteomes" id="UP000178774"/>
    </source>
</evidence>
<feature type="transmembrane region" description="Helical" evidence="1">
    <location>
        <begin position="63"/>
        <end position="82"/>
    </location>
</feature>
<name>A0A1G2HSF4_9BACT</name>
<gene>
    <name evidence="2" type="ORF">A2822_02750</name>
</gene>
<organism evidence="2 3">
    <name type="scientific">Candidatus Staskawiczbacteria bacterium RIFCSPHIGHO2_01_FULL_41_41</name>
    <dbReference type="NCBI Taxonomy" id="1802203"/>
    <lineage>
        <taxon>Bacteria</taxon>
        <taxon>Candidatus Staskawicziibacteriota</taxon>
    </lineage>
</organism>
<keyword evidence="1" id="KW-1133">Transmembrane helix</keyword>
<comment type="caution">
    <text evidence="2">The sequence shown here is derived from an EMBL/GenBank/DDBJ whole genome shotgun (WGS) entry which is preliminary data.</text>
</comment>
<dbReference type="AlphaFoldDB" id="A0A1G2HSF4"/>
<evidence type="ECO:0000313" key="2">
    <source>
        <dbReference type="EMBL" id="OGZ65407.1"/>
    </source>
</evidence>
<sequence>MQEQELITKLKELKNISPRKEWVILSKIQILDSRNHAEIYAQKRGIAAGLQGLLGMVFQRKFAYAYAALAILLVGSVGIMQFDLLGNQGVQVASQAAIIEAKSNVEVFKEKSKELAITAKSDPVAVSLAVDNVKAAAKQLTEIIKKDPGVAKEIALEINNNKTYLDVQGSAELKATSNDLYKTVAEQMIKDLEATSLTESQQEALDIAKELYDKERYTDALESILLLSMAIKSN</sequence>
<accession>A0A1G2HSF4</accession>
<proteinExistence type="predicted"/>
<keyword evidence="1" id="KW-0472">Membrane</keyword>
<reference evidence="2 3" key="1">
    <citation type="journal article" date="2016" name="Nat. Commun.">
        <title>Thousands of microbial genomes shed light on interconnected biogeochemical processes in an aquifer system.</title>
        <authorList>
            <person name="Anantharaman K."/>
            <person name="Brown C.T."/>
            <person name="Hug L.A."/>
            <person name="Sharon I."/>
            <person name="Castelle C.J."/>
            <person name="Probst A.J."/>
            <person name="Thomas B.C."/>
            <person name="Singh A."/>
            <person name="Wilkins M.J."/>
            <person name="Karaoz U."/>
            <person name="Brodie E.L."/>
            <person name="Williams K.H."/>
            <person name="Hubbard S.S."/>
            <person name="Banfield J.F."/>
        </authorList>
    </citation>
    <scope>NUCLEOTIDE SEQUENCE [LARGE SCALE GENOMIC DNA]</scope>
</reference>
<protein>
    <recommendedName>
        <fullName evidence="4">DUF5667 domain-containing protein</fullName>
    </recommendedName>
</protein>
<keyword evidence="1" id="KW-0812">Transmembrane</keyword>
<dbReference type="EMBL" id="MHOP01000023">
    <property type="protein sequence ID" value="OGZ65407.1"/>
    <property type="molecule type" value="Genomic_DNA"/>
</dbReference>